<dbReference type="InterPro" id="IPR000326">
    <property type="entry name" value="PAP2/HPO"/>
</dbReference>
<gene>
    <name evidence="3" type="ORF">AZI87_01135</name>
</gene>
<name>A0A162GDT8_BDEBC</name>
<evidence type="ECO:0000256" key="1">
    <source>
        <dbReference type="SAM" id="Phobius"/>
    </source>
</evidence>
<feature type="transmembrane region" description="Helical" evidence="1">
    <location>
        <begin position="158"/>
        <end position="176"/>
    </location>
</feature>
<accession>A0A162GDT8</accession>
<dbReference type="SMART" id="SM00014">
    <property type="entry name" value="acidPPc"/>
    <property type="match status" value="1"/>
</dbReference>
<evidence type="ECO:0000259" key="2">
    <source>
        <dbReference type="SMART" id="SM00014"/>
    </source>
</evidence>
<evidence type="ECO:0000313" key="4">
    <source>
        <dbReference type="Proteomes" id="UP000075799"/>
    </source>
</evidence>
<feature type="transmembrane region" description="Helical" evidence="1">
    <location>
        <begin position="59"/>
        <end position="80"/>
    </location>
</feature>
<dbReference type="AlphaFoldDB" id="A0A162GDT8"/>
<sequence length="186" mass="20620">MLEKLDHALFHLINLTTANEGFDAFFPLWTDFFKSSIFYYFLLPLLLIGIFYKERWKGLGVLLGASVVASLADALSGSFLKDIFARPRPMNSNLLEEVILRGPLAGGFSFPSSHAADAVAVAAFASSFYPRSAYLLYPLAILMGYSRIYCGVHFPSDVIAGFVLGFLVGKLSYHFLRFVSKRVRGA</sequence>
<proteinExistence type="predicted"/>
<dbReference type="SUPFAM" id="SSF48317">
    <property type="entry name" value="Acid phosphatase/Vanadium-dependent haloperoxidase"/>
    <property type="match status" value="1"/>
</dbReference>
<protein>
    <recommendedName>
        <fullName evidence="2">Phosphatidic acid phosphatase type 2/haloperoxidase domain-containing protein</fullName>
    </recommendedName>
</protein>
<dbReference type="OrthoDB" id="5292764at2"/>
<organism evidence="3 4">
    <name type="scientific">Bdellovibrio bacteriovorus</name>
    <dbReference type="NCBI Taxonomy" id="959"/>
    <lineage>
        <taxon>Bacteria</taxon>
        <taxon>Pseudomonadati</taxon>
        <taxon>Bdellovibrionota</taxon>
        <taxon>Bdellovibrionia</taxon>
        <taxon>Bdellovibrionales</taxon>
        <taxon>Pseudobdellovibrionaceae</taxon>
        <taxon>Bdellovibrio</taxon>
    </lineage>
</organism>
<feature type="domain" description="Phosphatidic acid phosphatase type 2/haloperoxidase" evidence="2">
    <location>
        <begin position="59"/>
        <end position="173"/>
    </location>
</feature>
<dbReference type="InterPro" id="IPR036938">
    <property type="entry name" value="PAP2/HPO_sf"/>
</dbReference>
<keyword evidence="1" id="KW-0812">Transmembrane</keyword>
<dbReference type="PANTHER" id="PTHR14969">
    <property type="entry name" value="SPHINGOSINE-1-PHOSPHATE PHOSPHOHYDROLASE"/>
    <property type="match status" value="1"/>
</dbReference>
<dbReference type="EMBL" id="LUKD01000001">
    <property type="protein sequence ID" value="KYG67910.1"/>
    <property type="molecule type" value="Genomic_DNA"/>
</dbReference>
<keyword evidence="1" id="KW-0472">Membrane</keyword>
<evidence type="ECO:0000313" key="3">
    <source>
        <dbReference type="EMBL" id="KYG67910.1"/>
    </source>
</evidence>
<keyword evidence="1" id="KW-1133">Transmembrane helix</keyword>
<dbReference type="Pfam" id="PF01569">
    <property type="entry name" value="PAP2"/>
    <property type="match status" value="1"/>
</dbReference>
<dbReference type="PANTHER" id="PTHR14969:SF13">
    <property type="entry name" value="AT30094P"/>
    <property type="match status" value="1"/>
</dbReference>
<dbReference type="RefSeq" id="WP_063204614.1">
    <property type="nucleotide sequence ID" value="NZ_LUKD01000001.1"/>
</dbReference>
<dbReference type="Gene3D" id="1.20.144.10">
    <property type="entry name" value="Phosphatidic acid phosphatase type 2/haloperoxidase"/>
    <property type="match status" value="2"/>
</dbReference>
<reference evidence="3 4" key="1">
    <citation type="submission" date="2016-03" db="EMBL/GenBank/DDBJ databases">
        <authorList>
            <person name="Ploux O."/>
        </authorList>
    </citation>
    <scope>NUCLEOTIDE SEQUENCE [LARGE SCALE GENOMIC DNA]</scope>
    <source>
        <strain evidence="3 4">EC13</strain>
    </source>
</reference>
<feature type="transmembrane region" description="Helical" evidence="1">
    <location>
        <begin position="37"/>
        <end position="53"/>
    </location>
</feature>
<dbReference type="Proteomes" id="UP000075799">
    <property type="component" value="Unassembled WGS sequence"/>
</dbReference>
<comment type="caution">
    <text evidence="3">The sequence shown here is derived from an EMBL/GenBank/DDBJ whole genome shotgun (WGS) entry which is preliminary data.</text>
</comment>